<reference evidence="2 3" key="1">
    <citation type="journal article" date="2019" name="Sci. Rep.">
        <title>A multi-omics analysis of the grapevine pathogen Lasiodiplodia theobromae reveals that temperature affects the expression of virulence- and pathogenicity-related genes.</title>
        <authorList>
            <person name="Felix C."/>
            <person name="Meneses R."/>
            <person name="Goncalves M.F.M."/>
            <person name="Tilleman L."/>
            <person name="Duarte A.S."/>
            <person name="Jorrin-Novo J.V."/>
            <person name="Van de Peer Y."/>
            <person name="Deforce D."/>
            <person name="Van Nieuwerburgh F."/>
            <person name="Esteves A.C."/>
            <person name="Alves A."/>
        </authorList>
    </citation>
    <scope>NUCLEOTIDE SEQUENCE [LARGE SCALE GENOMIC DNA]</scope>
    <source>
        <strain evidence="2 3">LA-SOL3</strain>
    </source>
</reference>
<dbReference type="OrthoDB" id="5395704at2759"/>
<evidence type="ECO:0000313" key="3">
    <source>
        <dbReference type="Proteomes" id="UP000325902"/>
    </source>
</evidence>
<keyword evidence="3" id="KW-1185">Reference proteome</keyword>
<dbReference type="EMBL" id="VCHE01000067">
    <property type="protein sequence ID" value="KAB2572980.1"/>
    <property type="molecule type" value="Genomic_DNA"/>
</dbReference>
<comment type="caution">
    <text evidence="2">The sequence shown here is derived from an EMBL/GenBank/DDBJ whole genome shotgun (WGS) entry which is preliminary data.</text>
</comment>
<organism evidence="2 3">
    <name type="scientific">Lasiodiplodia theobromae</name>
    <dbReference type="NCBI Taxonomy" id="45133"/>
    <lineage>
        <taxon>Eukaryota</taxon>
        <taxon>Fungi</taxon>
        <taxon>Dikarya</taxon>
        <taxon>Ascomycota</taxon>
        <taxon>Pezizomycotina</taxon>
        <taxon>Dothideomycetes</taxon>
        <taxon>Dothideomycetes incertae sedis</taxon>
        <taxon>Botryosphaeriales</taxon>
        <taxon>Botryosphaeriaceae</taxon>
        <taxon>Lasiodiplodia</taxon>
    </lineage>
</organism>
<protein>
    <recommendedName>
        <fullName evidence="4">AA1-like domain-containing protein</fullName>
    </recommendedName>
</protein>
<evidence type="ECO:0008006" key="4">
    <source>
        <dbReference type="Google" id="ProtNLM"/>
    </source>
</evidence>
<gene>
    <name evidence="2" type="ORF">DBV05_g8366</name>
</gene>
<accession>A0A5N5D6L7</accession>
<keyword evidence="1" id="KW-0732">Signal</keyword>
<feature type="chain" id="PRO_5024871508" description="AA1-like domain-containing protein" evidence="1">
    <location>
        <begin position="18"/>
        <end position="166"/>
    </location>
</feature>
<feature type="signal peptide" evidence="1">
    <location>
        <begin position="1"/>
        <end position="17"/>
    </location>
</feature>
<name>A0A5N5D6L7_9PEZI</name>
<sequence>MFLSAILVSFFTLMAHAIPLSPQKTADVACTEPGDCYRIQSLNVSLPSGSEEQVQLTFTLWDDAQSANNRTVCSTSWEVGTDGWPQNYVKCDDDMFQWKFSKFDSVTDWGMEAAHDFRFGSFGARSFANGTAAGADFECETTASGARRCSLKENHVINLAYYAMII</sequence>
<evidence type="ECO:0000256" key="1">
    <source>
        <dbReference type="SAM" id="SignalP"/>
    </source>
</evidence>
<dbReference type="Proteomes" id="UP000325902">
    <property type="component" value="Unassembled WGS sequence"/>
</dbReference>
<proteinExistence type="predicted"/>
<evidence type="ECO:0000313" key="2">
    <source>
        <dbReference type="EMBL" id="KAB2572980.1"/>
    </source>
</evidence>
<dbReference type="AlphaFoldDB" id="A0A5N5D6L7"/>